<dbReference type="EMBL" id="DAARFO010000004">
    <property type="protein sequence ID" value="HAE2225471.1"/>
    <property type="molecule type" value="Genomic_DNA"/>
</dbReference>
<evidence type="ECO:0000256" key="1">
    <source>
        <dbReference type="SAM" id="Phobius"/>
    </source>
</evidence>
<name>A0A727TGB8_SALHO</name>
<keyword evidence="1" id="KW-1133">Transmembrane helix</keyword>
<keyword evidence="1" id="KW-0812">Transmembrane</keyword>
<evidence type="ECO:0000313" key="2">
    <source>
        <dbReference type="EMBL" id="HAE2225471.1"/>
    </source>
</evidence>
<sequence>MDCSQYFLSAVFGMHGRQINTFMLSINLYLFIFSILSIKNDLFIQWNILILII</sequence>
<feature type="transmembrane region" description="Helical" evidence="1">
    <location>
        <begin position="19"/>
        <end position="38"/>
    </location>
</feature>
<protein>
    <submittedName>
        <fullName evidence="2">Uncharacterized protein</fullName>
    </submittedName>
</protein>
<keyword evidence="1" id="KW-0472">Membrane</keyword>
<proteinExistence type="predicted"/>
<dbReference type="AlphaFoldDB" id="A0A727TGB8"/>
<gene>
    <name evidence="2" type="ORF">G3246_000884</name>
</gene>
<organism evidence="2">
    <name type="scientific">Salmonella enterica subsp. houtenae serovar 48:g,z51:-</name>
    <dbReference type="NCBI Taxonomy" id="1050190"/>
    <lineage>
        <taxon>Bacteria</taxon>
        <taxon>Pseudomonadati</taxon>
        <taxon>Pseudomonadota</taxon>
        <taxon>Gammaproteobacteria</taxon>
        <taxon>Enterobacterales</taxon>
        <taxon>Enterobacteriaceae</taxon>
        <taxon>Salmonella</taxon>
    </lineage>
</organism>
<reference evidence="2" key="2">
    <citation type="submission" date="2018-07" db="EMBL/GenBank/DDBJ databases">
        <authorList>
            <consortium name="NCBI Pathogen Detection Project"/>
        </authorList>
    </citation>
    <scope>NUCLEOTIDE SEQUENCE</scope>
    <source>
        <strain evidence="2">12-2349</strain>
    </source>
</reference>
<reference evidence="2" key="1">
    <citation type="journal article" date="2018" name="Genome Biol.">
        <title>SKESA: strategic k-mer extension for scrupulous assemblies.</title>
        <authorList>
            <person name="Souvorov A."/>
            <person name="Agarwala R."/>
            <person name="Lipman D.J."/>
        </authorList>
    </citation>
    <scope>NUCLEOTIDE SEQUENCE</scope>
    <source>
        <strain evidence="2">12-2349</strain>
    </source>
</reference>
<accession>A0A727TGB8</accession>
<comment type="caution">
    <text evidence="2">The sequence shown here is derived from an EMBL/GenBank/DDBJ whole genome shotgun (WGS) entry which is preliminary data.</text>
</comment>